<protein>
    <submittedName>
        <fullName evidence="1">Uncharacterized protein</fullName>
    </submittedName>
</protein>
<proteinExistence type="predicted"/>
<sequence>MSFRQGWALFIGLGVAGGCLADPEIMVHEGDLAERGELVATLHGNYTPKGDRRRDDGTWPTYRLTSLMAEFATGLAPGWEAGIHLPFMRAGIDSDTSQRGDWGASAVMFRLKYIRRQDSGVFYGFNAEYDINAKRYVADPRSIEFRGIVGFDAEHFRVTANPHLIWGFGRSGGDRAPEFNIDWKALHKVGADFAWGAELYTDWGKAGHLHPGQGDRTLYLVSETETALGSLHLGIGRGYKGTPERTIVKLVWSNSF</sequence>
<dbReference type="EMBL" id="JABZMI010000145">
    <property type="protein sequence ID" value="MBF1165058.1"/>
    <property type="molecule type" value="Genomic_DNA"/>
</dbReference>
<gene>
    <name evidence="1" type="ORF">HXL68_08450</name>
</gene>
<reference evidence="1" key="1">
    <citation type="submission" date="2020-04" db="EMBL/GenBank/DDBJ databases">
        <title>Deep metagenomics examines the oral microbiome during advanced dental caries in children, revealing novel taxa and co-occurrences with host molecules.</title>
        <authorList>
            <person name="Baker J.L."/>
            <person name="Morton J.T."/>
            <person name="Dinis M."/>
            <person name="Alvarez R."/>
            <person name="Tran N.C."/>
            <person name="Knight R."/>
            <person name="Edlund A."/>
        </authorList>
    </citation>
    <scope>NUCLEOTIDE SEQUENCE</scope>
    <source>
        <strain evidence="1">JCVI_32_bin.24</strain>
    </source>
</reference>
<evidence type="ECO:0000313" key="1">
    <source>
        <dbReference type="EMBL" id="MBF1165058.1"/>
    </source>
</evidence>
<comment type="caution">
    <text evidence="1">The sequence shown here is derived from an EMBL/GenBank/DDBJ whole genome shotgun (WGS) entry which is preliminary data.</text>
</comment>
<name>A0A930BW21_9RHOO</name>
<dbReference type="AlphaFoldDB" id="A0A930BW21"/>
<evidence type="ECO:0000313" key="2">
    <source>
        <dbReference type="Proteomes" id="UP000718593"/>
    </source>
</evidence>
<organism evidence="1 2">
    <name type="scientific">Dechloromonas agitata</name>
    <dbReference type="NCBI Taxonomy" id="73030"/>
    <lineage>
        <taxon>Bacteria</taxon>
        <taxon>Pseudomonadati</taxon>
        <taxon>Pseudomonadota</taxon>
        <taxon>Betaproteobacteria</taxon>
        <taxon>Rhodocyclales</taxon>
        <taxon>Azonexaceae</taxon>
        <taxon>Dechloromonas</taxon>
    </lineage>
</organism>
<accession>A0A930BW21</accession>
<dbReference type="PROSITE" id="PS51257">
    <property type="entry name" value="PROKAR_LIPOPROTEIN"/>
    <property type="match status" value="1"/>
</dbReference>
<dbReference type="Proteomes" id="UP000718593">
    <property type="component" value="Unassembled WGS sequence"/>
</dbReference>